<reference evidence="1 2" key="1">
    <citation type="journal article" date="2024" name="G3 (Bethesda)">
        <title>Genome assembly of Hibiscus sabdariffa L. provides insights into metabolisms of medicinal natural products.</title>
        <authorList>
            <person name="Kim T."/>
        </authorList>
    </citation>
    <scope>NUCLEOTIDE SEQUENCE [LARGE SCALE GENOMIC DNA]</scope>
    <source>
        <strain evidence="1">TK-2024</strain>
        <tissue evidence="1">Old leaves</tissue>
    </source>
</reference>
<proteinExistence type="predicted"/>
<evidence type="ECO:0000313" key="2">
    <source>
        <dbReference type="Proteomes" id="UP001472677"/>
    </source>
</evidence>
<dbReference type="Proteomes" id="UP001472677">
    <property type="component" value="Unassembled WGS sequence"/>
</dbReference>
<keyword evidence="2" id="KW-1185">Reference proteome</keyword>
<accession>A0ABR2F741</accession>
<sequence>MPTLEAIVTIFLSSCHGYQAAALLEIERLDGFVLYGSKSRYYLLCMRLMIHFGNRMGEAILIRVLETKVKDVGLEGMKIIWVVGSMVVLFFPDLESR</sequence>
<organism evidence="1 2">
    <name type="scientific">Hibiscus sabdariffa</name>
    <name type="common">roselle</name>
    <dbReference type="NCBI Taxonomy" id="183260"/>
    <lineage>
        <taxon>Eukaryota</taxon>
        <taxon>Viridiplantae</taxon>
        <taxon>Streptophyta</taxon>
        <taxon>Embryophyta</taxon>
        <taxon>Tracheophyta</taxon>
        <taxon>Spermatophyta</taxon>
        <taxon>Magnoliopsida</taxon>
        <taxon>eudicotyledons</taxon>
        <taxon>Gunneridae</taxon>
        <taxon>Pentapetalae</taxon>
        <taxon>rosids</taxon>
        <taxon>malvids</taxon>
        <taxon>Malvales</taxon>
        <taxon>Malvaceae</taxon>
        <taxon>Malvoideae</taxon>
        <taxon>Hibiscus</taxon>
    </lineage>
</organism>
<name>A0ABR2F741_9ROSI</name>
<dbReference type="EMBL" id="JBBPBM010000008">
    <property type="protein sequence ID" value="KAK8572833.1"/>
    <property type="molecule type" value="Genomic_DNA"/>
</dbReference>
<gene>
    <name evidence="1" type="ORF">V6N12_028873</name>
</gene>
<comment type="caution">
    <text evidence="1">The sequence shown here is derived from an EMBL/GenBank/DDBJ whole genome shotgun (WGS) entry which is preliminary data.</text>
</comment>
<evidence type="ECO:0000313" key="1">
    <source>
        <dbReference type="EMBL" id="KAK8572833.1"/>
    </source>
</evidence>
<protein>
    <submittedName>
        <fullName evidence="1">Uncharacterized protein</fullName>
    </submittedName>
</protein>